<evidence type="ECO:0000256" key="6">
    <source>
        <dbReference type="SAM" id="MobiDB-lite"/>
    </source>
</evidence>
<organism evidence="7 8">
    <name type="scientific">Pseudozyma flocculosa</name>
    <dbReference type="NCBI Taxonomy" id="84751"/>
    <lineage>
        <taxon>Eukaryota</taxon>
        <taxon>Fungi</taxon>
        <taxon>Dikarya</taxon>
        <taxon>Basidiomycota</taxon>
        <taxon>Ustilaginomycotina</taxon>
        <taxon>Ustilaginomycetes</taxon>
        <taxon>Ustilaginales</taxon>
        <taxon>Ustilaginaceae</taxon>
        <taxon>Pseudozyma</taxon>
    </lineage>
</organism>
<proteinExistence type="predicted"/>
<keyword evidence="3" id="KW-0677">Repeat</keyword>
<dbReference type="InterPro" id="IPR019775">
    <property type="entry name" value="WD40_repeat_CS"/>
</dbReference>
<dbReference type="AlphaFoldDB" id="A0A5C3EUE3"/>
<dbReference type="PANTHER" id="PTHR44040:SF1">
    <property type="entry name" value="RETINOBLASTOMA-BINDING PROTEIN 5"/>
    <property type="match status" value="1"/>
</dbReference>
<feature type="region of interest" description="Disordered" evidence="6">
    <location>
        <begin position="592"/>
        <end position="634"/>
    </location>
</feature>
<dbReference type="PROSITE" id="PS50082">
    <property type="entry name" value="WD_REPEATS_2"/>
    <property type="match status" value="3"/>
</dbReference>
<dbReference type="GO" id="GO:0048188">
    <property type="term" value="C:Set1C/COMPASS complex"/>
    <property type="evidence" value="ECO:0007669"/>
    <property type="project" value="InterPro"/>
</dbReference>
<dbReference type="SMART" id="SM00320">
    <property type="entry name" value="WD40"/>
    <property type="match status" value="6"/>
</dbReference>
<dbReference type="Gene3D" id="2.130.10.10">
    <property type="entry name" value="YVTN repeat-like/Quinoprotein amine dehydrogenase"/>
    <property type="match status" value="2"/>
</dbReference>
<evidence type="ECO:0000256" key="2">
    <source>
        <dbReference type="ARBA" id="ARBA00022574"/>
    </source>
</evidence>
<keyword evidence="2 5" id="KW-0853">WD repeat</keyword>
<dbReference type="InterPro" id="IPR001680">
    <property type="entry name" value="WD40_rpt"/>
</dbReference>
<accession>A0A5C3EUE3</accession>
<sequence length="667" mass="71159">MNALNPFTQPIPDSVSATISNTDATLCRFNRGKTLFSGQYLAVGQLDGQITVWDVETRSVLRVLEGHVKPITSISWSSCNRYIASASSDWNVIIWDLAKKCFAQDSSPSGAGPSGLPNDLDDVAWLAARAPRADRKRTLRFDAPVASAEFSPEDSRKLLVVLETQEAFLVDMREKIKVRRKRRVRKAEPMDLDTGPHQVNGAKDGGNAEGEGETKAEDITYEDVRCWPTRIPLRTGTLTTDSASTAAKASGPGITAARFSPQADKVFAGTSKGAMLIFDAATAELLSEHKVLGTSSGVKELAFDRSGKHLVVNTNDRAVRILNVVTSLRSVDARDDGDAALAAKRRKVDTELVVLHKYQDLVNRTPWNGIGFSGDSDYVVGGAAHKAAHNVYIWDRSAGTLVKILEGPKDSLIDVDWHPERPMLASVSNTGAIYIWFTATEEIWSAYAPGFEELEENVEYAEREDEFDLEDEEEVTRRKQDEEEALVNVISLGPVTGPATDLNSGGTLDLGMLPLHPALLVAGTDTGWRESATADADADAGVDSADGGGLHMHPSSSSVPTAGANGATMSEAAAASTAPTAESAAAAAATAGSAAMAGDGHGHGRRDENEGSGGGGHSEAAAATLPEPDNGRTLNAGWTWEEREAVYFVQDDDCDSRFVIPPSLEGL</sequence>
<name>A0A5C3EUE3_9BASI</name>
<evidence type="ECO:0000256" key="1">
    <source>
        <dbReference type="ARBA" id="ARBA00004123"/>
    </source>
</evidence>
<reference evidence="7 8" key="1">
    <citation type="submission" date="2018-03" db="EMBL/GenBank/DDBJ databases">
        <authorList>
            <person name="Guldener U."/>
        </authorList>
    </citation>
    <scope>NUCLEOTIDE SEQUENCE [LARGE SCALE GENOMIC DNA]</scope>
    <source>
        <strain evidence="7 8">DAOM196992</strain>
    </source>
</reference>
<dbReference type="PANTHER" id="PTHR44040">
    <property type="entry name" value="RETINOBLASTOMA-BINDING PROTEIN 5"/>
    <property type="match status" value="1"/>
</dbReference>
<dbReference type="SUPFAM" id="SSF50978">
    <property type="entry name" value="WD40 repeat-like"/>
    <property type="match status" value="1"/>
</dbReference>
<feature type="compositionally biased region" description="Basic and acidic residues" evidence="6">
    <location>
        <begin position="600"/>
        <end position="609"/>
    </location>
</feature>
<protein>
    <submittedName>
        <fullName evidence="7">Related to SWD1 - subunit of the COMPASS complex</fullName>
    </submittedName>
</protein>
<evidence type="ECO:0000256" key="3">
    <source>
        <dbReference type="ARBA" id="ARBA00022737"/>
    </source>
</evidence>
<keyword evidence="8" id="KW-1185">Reference proteome</keyword>
<gene>
    <name evidence="7" type="ORF">PSFLO_00170</name>
</gene>
<keyword evidence="4" id="KW-0539">Nucleus</keyword>
<evidence type="ECO:0000256" key="5">
    <source>
        <dbReference type="PROSITE-ProRule" id="PRU00221"/>
    </source>
</evidence>
<dbReference type="EMBL" id="OOIP01000001">
    <property type="protein sequence ID" value="SPO34699.1"/>
    <property type="molecule type" value="Genomic_DNA"/>
</dbReference>
<dbReference type="PROSITE" id="PS50294">
    <property type="entry name" value="WD_REPEATS_REGION"/>
    <property type="match status" value="1"/>
</dbReference>
<feature type="region of interest" description="Disordered" evidence="6">
    <location>
        <begin position="191"/>
        <end position="214"/>
    </location>
</feature>
<feature type="repeat" description="WD" evidence="5">
    <location>
        <begin position="64"/>
        <end position="97"/>
    </location>
</feature>
<evidence type="ECO:0000313" key="8">
    <source>
        <dbReference type="Proteomes" id="UP000323386"/>
    </source>
</evidence>
<comment type="subcellular location">
    <subcellularLocation>
        <location evidence="1">Nucleus</location>
    </subcellularLocation>
</comment>
<evidence type="ECO:0000256" key="4">
    <source>
        <dbReference type="ARBA" id="ARBA00023242"/>
    </source>
</evidence>
<dbReference type="OrthoDB" id="196858at2759"/>
<dbReference type="Proteomes" id="UP000323386">
    <property type="component" value="Unassembled WGS sequence"/>
</dbReference>
<dbReference type="InterPro" id="IPR037850">
    <property type="entry name" value="RBBP5/Swd1"/>
</dbReference>
<feature type="region of interest" description="Disordered" evidence="6">
    <location>
        <begin position="532"/>
        <end position="565"/>
    </location>
</feature>
<dbReference type="InterPro" id="IPR036322">
    <property type="entry name" value="WD40_repeat_dom_sf"/>
</dbReference>
<evidence type="ECO:0000313" key="7">
    <source>
        <dbReference type="EMBL" id="SPO34699.1"/>
    </source>
</evidence>
<dbReference type="PROSITE" id="PS00678">
    <property type="entry name" value="WD_REPEATS_1"/>
    <property type="match status" value="1"/>
</dbReference>
<dbReference type="InterPro" id="IPR015943">
    <property type="entry name" value="WD40/YVTN_repeat-like_dom_sf"/>
</dbReference>
<dbReference type="Pfam" id="PF00400">
    <property type="entry name" value="WD40"/>
    <property type="match status" value="2"/>
</dbReference>
<feature type="repeat" description="WD" evidence="5">
    <location>
        <begin position="405"/>
        <end position="436"/>
    </location>
</feature>
<feature type="repeat" description="WD" evidence="5">
    <location>
        <begin position="37"/>
        <end position="63"/>
    </location>
</feature>